<dbReference type="InterPro" id="IPR038729">
    <property type="entry name" value="Rad50/SbcC_AAA"/>
</dbReference>
<reference evidence="2" key="1">
    <citation type="journal article" date="2021" name="Front. Microbiol.">
        <title>Comprehensive Comparative Genomics and Phenotyping of Methylobacterium Species.</title>
        <authorList>
            <person name="Alessa O."/>
            <person name="Ogura Y."/>
            <person name="Fujitani Y."/>
            <person name="Takami H."/>
            <person name="Hayashi T."/>
            <person name="Sahin N."/>
            <person name="Tani A."/>
        </authorList>
    </citation>
    <scope>NUCLEOTIDE SEQUENCE</scope>
    <source>
        <strain evidence="2">DSM 14458</strain>
    </source>
</reference>
<dbReference type="Pfam" id="PF13476">
    <property type="entry name" value="AAA_23"/>
    <property type="match status" value="1"/>
</dbReference>
<organism evidence="2 3">
    <name type="scientific">Methylorubrum suomiense</name>
    <dbReference type="NCBI Taxonomy" id="144191"/>
    <lineage>
        <taxon>Bacteria</taxon>
        <taxon>Pseudomonadati</taxon>
        <taxon>Pseudomonadota</taxon>
        <taxon>Alphaproteobacteria</taxon>
        <taxon>Hyphomicrobiales</taxon>
        <taxon>Methylobacteriaceae</taxon>
        <taxon>Methylorubrum</taxon>
    </lineage>
</organism>
<dbReference type="Gene3D" id="3.40.50.300">
    <property type="entry name" value="P-loop containing nucleotide triphosphate hydrolases"/>
    <property type="match status" value="1"/>
</dbReference>
<accession>A0ABQ4V024</accession>
<dbReference type="Proteomes" id="UP001055093">
    <property type="component" value="Unassembled WGS sequence"/>
</dbReference>
<evidence type="ECO:0000259" key="1">
    <source>
        <dbReference type="Pfam" id="PF13476"/>
    </source>
</evidence>
<evidence type="ECO:0000313" key="2">
    <source>
        <dbReference type="EMBL" id="GJE77763.1"/>
    </source>
</evidence>
<gene>
    <name evidence="2" type="primary">recF_2</name>
    <name evidence="2" type="ORF">BGCPKDLD_4370</name>
</gene>
<sequence>MKIIELTAENVKRLKAVAIRPDGNLVEISGRNGQGKSSVLDAIWWALSGTSHIQSVPIRKGATEARIRLDLGELKVIRTFKKREDETFTTSIVVESQEGARFPSPQRMLDSLLGELSFDPLAFSRMEGRQQLEALKRFVPDVDFAGIEKANKADFDRRTDVNRQAKTLRAQAGVIVVPADAPAERIDESALVEEMERAGEHNADLERRKMRREQAAQDIATKRRDAERERSIAADLRAQAEAAEARARVEDGVADDLKRRLDGAEKLPETVDTAALRVRIDEARSLNHAVALREQRTAIEAKVREAEEASSALTQAIEGRNTAKREAIAKAELPVAGIAFGEDEILLNGVPFEQASSAEQLRTSVAIAIAANPKLRVIRVQDGSLLDEEAMAILAEMADAADCQVWIEVVQSGRSTAVVIEDGQVRGSMAVASEAAE</sequence>
<name>A0ABQ4V024_9HYPH</name>
<dbReference type="InterPro" id="IPR027417">
    <property type="entry name" value="P-loop_NTPase"/>
</dbReference>
<dbReference type="RefSeq" id="WP_238308546.1">
    <property type="nucleotide sequence ID" value="NZ_BPRE01000017.1"/>
</dbReference>
<reference evidence="2" key="2">
    <citation type="submission" date="2021-08" db="EMBL/GenBank/DDBJ databases">
        <authorList>
            <person name="Tani A."/>
            <person name="Ola A."/>
            <person name="Ogura Y."/>
            <person name="Katsura K."/>
            <person name="Hayashi T."/>
        </authorList>
    </citation>
    <scope>NUCLEOTIDE SEQUENCE</scope>
    <source>
        <strain evidence="2">DSM 14458</strain>
    </source>
</reference>
<dbReference type="SUPFAM" id="SSF52540">
    <property type="entry name" value="P-loop containing nucleoside triphosphate hydrolases"/>
    <property type="match status" value="1"/>
</dbReference>
<comment type="caution">
    <text evidence="2">The sequence shown here is derived from an EMBL/GenBank/DDBJ whole genome shotgun (WGS) entry which is preliminary data.</text>
</comment>
<dbReference type="EMBL" id="BPRE01000017">
    <property type="protein sequence ID" value="GJE77763.1"/>
    <property type="molecule type" value="Genomic_DNA"/>
</dbReference>
<proteinExistence type="predicted"/>
<keyword evidence="3" id="KW-1185">Reference proteome</keyword>
<feature type="domain" description="Rad50/SbcC-type AAA" evidence="1">
    <location>
        <begin position="6"/>
        <end position="114"/>
    </location>
</feature>
<protein>
    <submittedName>
        <fullName evidence="2">DNA replication and repair protein RecF</fullName>
    </submittedName>
</protein>
<evidence type="ECO:0000313" key="3">
    <source>
        <dbReference type="Proteomes" id="UP001055093"/>
    </source>
</evidence>